<accession>X1VUC3</accession>
<gene>
    <name evidence="1" type="ORF">S12H4_47851</name>
</gene>
<feature type="non-terminal residue" evidence="1">
    <location>
        <position position="250"/>
    </location>
</feature>
<dbReference type="AlphaFoldDB" id="X1VUC3"/>
<proteinExistence type="predicted"/>
<organism evidence="1">
    <name type="scientific">marine sediment metagenome</name>
    <dbReference type="NCBI Taxonomy" id="412755"/>
    <lineage>
        <taxon>unclassified sequences</taxon>
        <taxon>metagenomes</taxon>
        <taxon>ecological metagenomes</taxon>
    </lineage>
</organism>
<dbReference type="EMBL" id="BARW01029836">
    <property type="protein sequence ID" value="GAJ13785.1"/>
    <property type="molecule type" value="Genomic_DNA"/>
</dbReference>
<dbReference type="Gene3D" id="2.180.10.10">
    <property type="entry name" value="RHS repeat-associated core"/>
    <property type="match status" value="1"/>
</dbReference>
<comment type="caution">
    <text evidence="1">The sequence shown here is derived from an EMBL/GenBank/DDBJ whole genome shotgun (WGS) entry which is preliminary data.</text>
</comment>
<reference evidence="1" key="1">
    <citation type="journal article" date="2014" name="Front. Microbiol.">
        <title>High frequency of phylogenetically diverse reductive dehalogenase-homologous genes in deep subseafloor sedimentary metagenomes.</title>
        <authorList>
            <person name="Kawai M."/>
            <person name="Futagami T."/>
            <person name="Toyoda A."/>
            <person name="Takaki Y."/>
            <person name="Nishi S."/>
            <person name="Hori S."/>
            <person name="Arai W."/>
            <person name="Tsubouchi T."/>
            <person name="Morono Y."/>
            <person name="Uchiyama I."/>
            <person name="Ito T."/>
            <person name="Fujiyama A."/>
            <person name="Inagaki F."/>
            <person name="Takami H."/>
        </authorList>
    </citation>
    <scope>NUCLEOTIDE SEQUENCE</scope>
    <source>
        <strain evidence="1">Expedition CK06-06</strain>
    </source>
</reference>
<sequence length="250" mass="29814">GKMLSKIVDGITTNYLYHANWNLRKITDQTGRYIEYRLYNWGIPRRIDNRIYTVQRNINWEGTIKWEENGNGHRTYYGYDGRNRLRLIDPPIGNSTIITYASNNSWKETALGNGWIKEYYDNFGRLDLTENSAGIKIDYDHNFMDWLIYKSLPFDNSTPEIGIHYTYDYLGRVKRKQLPGHWAETFHYYNGGSPVIVYKDQTAWQGHHIRYAYRVYGNPYINPLLDRVILKYQNNSYSKNTHYKYNNADR</sequence>
<name>X1VUC3_9ZZZZ</name>
<evidence type="ECO:0000313" key="1">
    <source>
        <dbReference type="EMBL" id="GAJ13785.1"/>
    </source>
</evidence>
<feature type="non-terminal residue" evidence="1">
    <location>
        <position position="1"/>
    </location>
</feature>
<protein>
    <submittedName>
        <fullName evidence="1">Uncharacterized protein</fullName>
    </submittedName>
</protein>